<gene>
    <name evidence="2" type="ORF">AAIG11_09170</name>
</gene>
<dbReference type="Pfam" id="PF16116">
    <property type="entry name" value="DUF4832"/>
    <property type="match status" value="1"/>
</dbReference>
<dbReference type="InterPro" id="IPR032267">
    <property type="entry name" value="DUF4832"/>
</dbReference>
<dbReference type="RefSeq" id="WP_343185965.1">
    <property type="nucleotide sequence ID" value="NZ_JBCITM010000008.1"/>
</dbReference>
<feature type="domain" description="DUF4832" evidence="1">
    <location>
        <begin position="352"/>
        <end position="551"/>
    </location>
</feature>
<accession>A0ABU9VU03</accession>
<keyword evidence="3" id="KW-1185">Reference proteome</keyword>
<proteinExistence type="predicted"/>
<evidence type="ECO:0000313" key="3">
    <source>
        <dbReference type="Proteomes" id="UP001407405"/>
    </source>
</evidence>
<evidence type="ECO:0000313" key="2">
    <source>
        <dbReference type="EMBL" id="MEN1760642.1"/>
    </source>
</evidence>
<reference evidence="2 3" key="1">
    <citation type="submission" date="2024-04" db="EMBL/GenBank/DDBJ databases">
        <title>Genome sequencing and metabolic network reconstruction of aminoacids and betaine degradation by Anoxynatronum sibiricum.</title>
        <authorList>
            <person name="Detkova E.N."/>
            <person name="Boltjanskaja Y.V."/>
            <person name="Mardanov A.V."/>
            <person name="Kevbrin V."/>
        </authorList>
    </citation>
    <scope>NUCLEOTIDE SEQUENCE [LARGE SCALE GENOMIC DNA]</scope>
    <source>
        <strain evidence="2 3">Z-7981</strain>
    </source>
</reference>
<evidence type="ECO:0000259" key="1">
    <source>
        <dbReference type="Pfam" id="PF16116"/>
    </source>
</evidence>
<dbReference type="EMBL" id="JBCITM010000008">
    <property type="protein sequence ID" value="MEN1760642.1"/>
    <property type="molecule type" value="Genomic_DNA"/>
</dbReference>
<organism evidence="2 3">
    <name type="scientific">Anoxynatronum sibiricum</name>
    <dbReference type="NCBI Taxonomy" id="210623"/>
    <lineage>
        <taxon>Bacteria</taxon>
        <taxon>Bacillati</taxon>
        <taxon>Bacillota</taxon>
        <taxon>Clostridia</taxon>
        <taxon>Eubacteriales</taxon>
        <taxon>Clostridiaceae</taxon>
        <taxon>Anoxynatronum</taxon>
    </lineage>
</organism>
<name>A0ABU9VU03_9CLOT</name>
<protein>
    <submittedName>
        <fullName evidence="2">DUF4832 domain-containing protein</fullName>
    </submittedName>
</protein>
<comment type="caution">
    <text evidence="2">The sequence shown here is derived from an EMBL/GenBank/DDBJ whole genome shotgun (WGS) entry which is preliminary data.</text>
</comment>
<sequence length="591" mass="67889">MNITGTELHEKATVFFRQRQQPAAGKPGDGRQLLEKPGFRRMLIVMAVLAAAVLLVRMPRMNRLQELEGALPVAQSIRQVIFQEDTNYLPNPFMGAVAPAKYRTRYVEGTMVVAGYTWREIEGEKGNIDFSKVEEQNNFRYWIEEQQNQYMLMLVMDYPTLSREITEAHIDIPLWMYEALKEEAAADYSRRLEEARRLGNQEAVREAERALQLIRNDRQVIRQFNATFADTADIPGVGTFYRWKMDLPDGGVEYRGGFSPNYASPLLMAYHHQALEAVAERYDNDKTYAIVMGSLGHWGEMHTHFIQQAGAAGRYPVKEIASQYEEKYAEVFQQTLVSVRYPRQVALDHHFGLHNHAFGSAVDTYQYHQNWYENGYVDHYTGDTHPAMPDFWRTAPSGGEFLYTGDQRFLTNAYIDATIQMARDTHITWLNEAFFYMDNETRVNQEKLFSHIGYRFMIRQAAHSDRVTAGNALTVQSTWSNEGTAPFYEDWPIVLRLQTSAGETVAEAVVSERVRTLFPQMVETHETRLEVPEELTPGTYGLWVGIVNPETGEAPVRLTVREVPQRNNLVYVGEVTVTRRSALADIFRMLN</sequence>
<dbReference type="Proteomes" id="UP001407405">
    <property type="component" value="Unassembled WGS sequence"/>
</dbReference>